<feature type="transmembrane region" description="Helical" evidence="4">
    <location>
        <begin position="182"/>
        <end position="203"/>
    </location>
</feature>
<protein>
    <submittedName>
        <fullName evidence="5">Tetratricopeptide repeat protein</fullName>
    </submittedName>
</protein>
<feature type="repeat" description="TPR" evidence="3">
    <location>
        <begin position="489"/>
        <end position="522"/>
    </location>
</feature>
<gene>
    <name evidence="5" type="ORF">FEM03_17895</name>
</gene>
<evidence type="ECO:0000256" key="3">
    <source>
        <dbReference type="PROSITE-ProRule" id="PRU00339"/>
    </source>
</evidence>
<evidence type="ECO:0000256" key="4">
    <source>
        <dbReference type="SAM" id="Phobius"/>
    </source>
</evidence>
<keyword evidence="2 3" id="KW-0802">TPR repeat</keyword>
<dbReference type="Pfam" id="PF13432">
    <property type="entry name" value="TPR_16"/>
    <property type="match status" value="2"/>
</dbReference>
<evidence type="ECO:0000313" key="5">
    <source>
        <dbReference type="EMBL" id="TLD69509.1"/>
    </source>
</evidence>
<organism evidence="5 6">
    <name type="scientific">Phragmitibacter flavus</name>
    <dbReference type="NCBI Taxonomy" id="2576071"/>
    <lineage>
        <taxon>Bacteria</taxon>
        <taxon>Pseudomonadati</taxon>
        <taxon>Verrucomicrobiota</taxon>
        <taxon>Verrucomicrobiia</taxon>
        <taxon>Verrucomicrobiales</taxon>
        <taxon>Verrucomicrobiaceae</taxon>
        <taxon>Phragmitibacter</taxon>
    </lineage>
</organism>
<feature type="transmembrane region" description="Helical" evidence="4">
    <location>
        <begin position="94"/>
        <end position="115"/>
    </location>
</feature>
<dbReference type="PROSITE" id="PS50005">
    <property type="entry name" value="TPR"/>
    <property type="match status" value="1"/>
</dbReference>
<keyword evidence="6" id="KW-1185">Reference proteome</keyword>
<dbReference type="SUPFAM" id="SSF48452">
    <property type="entry name" value="TPR-like"/>
    <property type="match status" value="1"/>
</dbReference>
<accession>A0A5R8KD39</accession>
<proteinExistence type="predicted"/>
<dbReference type="PANTHER" id="PTHR44227">
    <property type="match status" value="1"/>
</dbReference>
<sequence length="555" mass="61306">MIGLGPATRLWATLTVAFFVSLITVTMVFPVWKYGFLHWEDSAYVTENPVVAGGLTLTSFKAALTTAPEANWMPFTWLAMAAQTDLAGPPPHAFLFRFTSLILHAFAGLLLWLLLAGQRPDWRWAAIIATATFLIHPQRVESVAWVSSQKDLWATLWILAAALCYSQTWTERPNISTPNATVPWRIFAGLFFALSLLSKPSGVSAPLLILVVESARGIPWKTALKRTVPFFGLSIAVVLISWRMNTTQEMLFDPSSISLLDRMTRALAIVSHHVATFLAPASLAPELVQPVPAWPWVTGGIAIILGILAALLTPKLRPVALPLFCWLILLVPISGIIPSPMVFTSDRMHHLPSLALSFAIAALFHQITTISRHPFSTVVGVVVCAVPIAVWSSLSHKQSFIWKDDETLFRHIVTHYPHHALAHVNLGVLALSKNDTATARQQFIRAATQGDRPLFSAWNNLLILQMKENDFQSAVATAQGLTVAFPKRAESWYLLGSTHRAHQDLEAALEAFQKADLLRPDSLMILNAMSHCLTQLNRAEEAAQIQSRIPAHLRQ</sequence>
<feature type="transmembrane region" description="Helical" evidence="4">
    <location>
        <begin position="223"/>
        <end position="242"/>
    </location>
</feature>
<dbReference type="Proteomes" id="UP000306196">
    <property type="component" value="Unassembled WGS sequence"/>
</dbReference>
<feature type="transmembrane region" description="Helical" evidence="4">
    <location>
        <begin position="263"/>
        <end position="281"/>
    </location>
</feature>
<dbReference type="OrthoDB" id="1108959at2"/>
<evidence type="ECO:0000313" key="6">
    <source>
        <dbReference type="Proteomes" id="UP000306196"/>
    </source>
</evidence>
<dbReference type="Gene3D" id="1.25.40.10">
    <property type="entry name" value="Tetratricopeptide repeat domain"/>
    <property type="match status" value="1"/>
</dbReference>
<feature type="transmembrane region" description="Helical" evidence="4">
    <location>
        <begin position="349"/>
        <end position="368"/>
    </location>
</feature>
<dbReference type="InterPro" id="IPR052346">
    <property type="entry name" value="O-mannosyl-transferase_TMTC"/>
</dbReference>
<feature type="transmembrane region" description="Helical" evidence="4">
    <location>
        <begin position="293"/>
        <end position="312"/>
    </location>
</feature>
<evidence type="ECO:0000256" key="1">
    <source>
        <dbReference type="ARBA" id="ARBA00022737"/>
    </source>
</evidence>
<dbReference type="InterPro" id="IPR011990">
    <property type="entry name" value="TPR-like_helical_dom_sf"/>
</dbReference>
<dbReference type="AlphaFoldDB" id="A0A5R8KD39"/>
<feature type="transmembrane region" description="Helical" evidence="4">
    <location>
        <begin position="12"/>
        <end position="32"/>
    </location>
</feature>
<keyword evidence="4" id="KW-0472">Membrane</keyword>
<dbReference type="PANTHER" id="PTHR44227:SF3">
    <property type="entry name" value="PROTEIN O-MANNOSYL-TRANSFERASE TMTC4"/>
    <property type="match status" value="1"/>
</dbReference>
<dbReference type="EMBL" id="VAUV01000013">
    <property type="protein sequence ID" value="TLD69509.1"/>
    <property type="molecule type" value="Genomic_DNA"/>
</dbReference>
<dbReference type="InterPro" id="IPR019734">
    <property type="entry name" value="TPR_rpt"/>
</dbReference>
<keyword evidence="1" id="KW-0677">Repeat</keyword>
<evidence type="ECO:0000256" key="2">
    <source>
        <dbReference type="ARBA" id="ARBA00022803"/>
    </source>
</evidence>
<feature type="transmembrane region" description="Helical" evidence="4">
    <location>
        <begin position="375"/>
        <end position="394"/>
    </location>
</feature>
<comment type="caution">
    <text evidence="5">The sequence shown here is derived from an EMBL/GenBank/DDBJ whole genome shotgun (WGS) entry which is preliminary data.</text>
</comment>
<keyword evidence="4" id="KW-0812">Transmembrane</keyword>
<dbReference type="SMART" id="SM00028">
    <property type="entry name" value="TPR"/>
    <property type="match status" value="2"/>
</dbReference>
<name>A0A5R8KD39_9BACT</name>
<feature type="transmembrane region" description="Helical" evidence="4">
    <location>
        <begin position="319"/>
        <end position="337"/>
    </location>
</feature>
<keyword evidence="4" id="KW-1133">Transmembrane helix</keyword>
<reference evidence="5 6" key="1">
    <citation type="submission" date="2019-05" db="EMBL/GenBank/DDBJ databases">
        <title>Verrucobacter flavum gen. nov., sp. nov. a new member of the family Verrucomicrobiaceae.</title>
        <authorList>
            <person name="Szuroczki S."/>
            <person name="Abbaszade G."/>
            <person name="Szabo A."/>
            <person name="Felfoldi T."/>
            <person name="Schumann P."/>
            <person name="Boka K."/>
            <person name="Keki Z."/>
            <person name="Toumi M."/>
            <person name="Toth E."/>
        </authorList>
    </citation>
    <scope>NUCLEOTIDE SEQUENCE [LARGE SCALE GENOMIC DNA]</scope>
    <source>
        <strain evidence="5 6">MG-N-17</strain>
    </source>
</reference>